<dbReference type="SUPFAM" id="SSF54529">
    <property type="entry name" value="Mitochondrial glycoprotein MAM33-like"/>
    <property type="match status" value="1"/>
</dbReference>
<dbReference type="InterPro" id="IPR003428">
    <property type="entry name" value="MAM33"/>
</dbReference>
<dbReference type="GO" id="GO:0005759">
    <property type="term" value="C:mitochondrial matrix"/>
    <property type="evidence" value="ECO:0007669"/>
    <property type="project" value="InterPro"/>
</dbReference>
<dbReference type="Pfam" id="PF02330">
    <property type="entry name" value="MAM33"/>
    <property type="match status" value="1"/>
</dbReference>
<proteinExistence type="predicted"/>
<name>A0AAP0QTK5_9ROSI</name>
<sequence length="241" mass="27471">MAGLIRSAAQRTLFSSYSATSKALINGLHCQSRNAISTFPFQSSPYSTDTITKSPFEANILRILRNEIEYQIEYAPPHQPATKFNSYTVEDQPGKQLMIMKAKYGEIEDIEIKVSMVDAVEVVPKPGDDSTGENVRLHISLLVCISKENYSDAIECWCSAWPDSLVIHKLYVRTNDNKRPSLYKGPHFGSVCEKLQKVFRRYLEARGVNDELCVFLHEYMINKDRIELITWLGKIKSLVEK</sequence>
<dbReference type="EMBL" id="JBCGBO010000004">
    <property type="protein sequence ID" value="KAK9207838.1"/>
    <property type="molecule type" value="Genomic_DNA"/>
</dbReference>
<organism evidence="1 2">
    <name type="scientific">Citrus x changshan-huyou</name>
    <dbReference type="NCBI Taxonomy" id="2935761"/>
    <lineage>
        <taxon>Eukaryota</taxon>
        <taxon>Viridiplantae</taxon>
        <taxon>Streptophyta</taxon>
        <taxon>Embryophyta</taxon>
        <taxon>Tracheophyta</taxon>
        <taxon>Spermatophyta</taxon>
        <taxon>Magnoliopsida</taxon>
        <taxon>eudicotyledons</taxon>
        <taxon>Gunneridae</taxon>
        <taxon>Pentapetalae</taxon>
        <taxon>rosids</taxon>
        <taxon>malvids</taxon>
        <taxon>Sapindales</taxon>
        <taxon>Rutaceae</taxon>
        <taxon>Aurantioideae</taxon>
        <taxon>Citrus</taxon>
    </lineage>
</organism>
<dbReference type="Gene3D" id="3.10.280.10">
    <property type="entry name" value="Mitochondrial glycoprotein"/>
    <property type="match status" value="1"/>
</dbReference>
<keyword evidence="2" id="KW-1185">Reference proteome</keyword>
<gene>
    <name evidence="1" type="ORF">WN944_000185</name>
</gene>
<dbReference type="Proteomes" id="UP001428341">
    <property type="component" value="Unassembled WGS sequence"/>
</dbReference>
<dbReference type="AlphaFoldDB" id="A0AAP0QTK5"/>
<evidence type="ECO:0008006" key="3">
    <source>
        <dbReference type="Google" id="ProtNLM"/>
    </source>
</evidence>
<accession>A0AAP0QTK5</accession>
<dbReference type="PANTHER" id="PTHR10826">
    <property type="entry name" value="COMPLEMENT COMPONENT 1"/>
    <property type="match status" value="1"/>
</dbReference>
<comment type="caution">
    <text evidence="1">The sequence shown here is derived from an EMBL/GenBank/DDBJ whole genome shotgun (WGS) entry which is preliminary data.</text>
</comment>
<evidence type="ECO:0000313" key="2">
    <source>
        <dbReference type="Proteomes" id="UP001428341"/>
    </source>
</evidence>
<dbReference type="PANTHER" id="PTHR10826:SF14">
    <property type="entry name" value="MITOCHONDRIAL GLYCOPROTEIN FAMILY PROTEIN"/>
    <property type="match status" value="1"/>
</dbReference>
<dbReference type="InterPro" id="IPR036561">
    <property type="entry name" value="MAM33_sf"/>
</dbReference>
<reference evidence="1 2" key="1">
    <citation type="submission" date="2024-05" db="EMBL/GenBank/DDBJ databases">
        <title>Haplotype-resolved chromosome-level genome assembly of Huyou (Citrus changshanensis).</title>
        <authorList>
            <person name="Miao C."/>
            <person name="Chen W."/>
            <person name="Wu Y."/>
            <person name="Wang L."/>
            <person name="Zhao S."/>
            <person name="Grierson D."/>
            <person name="Xu C."/>
            <person name="Chen K."/>
        </authorList>
    </citation>
    <scope>NUCLEOTIDE SEQUENCE [LARGE SCALE GENOMIC DNA]</scope>
    <source>
        <strain evidence="1">01-14</strain>
        <tissue evidence="1">Leaf</tissue>
    </source>
</reference>
<evidence type="ECO:0000313" key="1">
    <source>
        <dbReference type="EMBL" id="KAK9207838.1"/>
    </source>
</evidence>
<protein>
    <recommendedName>
        <fullName evidence="3">Mitochondrial glycoprotein</fullName>
    </recommendedName>
</protein>